<dbReference type="NCBIfam" id="TIGR00741">
    <property type="entry name" value="yfiA"/>
    <property type="match status" value="1"/>
</dbReference>
<comment type="function">
    <text evidence="4">Required for dimerization of active 70S ribosomes into 100S ribosomes in stationary phase; 100S ribosomes are translationally inactive and sometimes present during exponential growth.</text>
</comment>
<feature type="coiled-coil region" evidence="5">
    <location>
        <begin position="73"/>
        <end position="100"/>
    </location>
</feature>
<comment type="subunit">
    <text evidence="2">Associates exclusively with 100S ribosomes, which are dimers of 70S ribosomes.</text>
</comment>
<keyword evidence="8" id="KW-1185">Reference proteome</keyword>
<dbReference type="PANTHER" id="PTHR33231">
    <property type="entry name" value="30S RIBOSOMAL PROTEIN"/>
    <property type="match status" value="1"/>
</dbReference>
<sequence>MSLRVSGKNINIGEALRTHVAQRLESAAAKYFDGGVSGHVTISPEGSGYRADCSLHLTSGIVLQADGRAQDPYACFEQAAERLEKRLRRYKSRLKSHHEHAPGDGGAQAEVVAYQVLQAPDQENEAPAEFSPAIIAESTTRLRRLSVSAAVLDLDLTGAPVVVFRHVNTGRVNVVYRRGDDNIGWIDTPDSEAKAG</sequence>
<dbReference type="Gene3D" id="3.30.160.100">
    <property type="entry name" value="Ribosome hibernation promotion factor-like"/>
    <property type="match status" value="1"/>
</dbReference>
<comment type="subcellular location">
    <subcellularLocation>
        <location evidence="4">Cytoplasm</location>
    </subcellularLocation>
</comment>
<evidence type="ECO:0000256" key="3">
    <source>
        <dbReference type="ARBA" id="ARBA00041148"/>
    </source>
</evidence>
<dbReference type="InterPro" id="IPR032528">
    <property type="entry name" value="Ribosom_S30AE_C"/>
</dbReference>
<comment type="subunit">
    <text evidence="4">Interacts with 100S ribosomes.</text>
</comment>
<dbReference type="EMBL" id="JAZHYN010000032">
    <property type="protein sequence ID" value="MEF3367118.1"/>
    <property type="molecule type" value="Genomic_DNA"/>
</dbReference>
<organism evidence="7 8">
    <name type="scientific">Methylocystis borbori</name>
    <dbReference type="NCBI Taxonomy" id="3118750"/>
    <lineage>
        <taxon>Bacteria</taxon>
        <taxon>Pseudomonadati</taxon>
        <taxon>Pseudomonadota</taxon>
        <taxon>Alphaproteobacteria</taxon>
        <taxon>Hyphomicrobiales</taxon>
        <taxon>Methylocystaceae</taxon>
        <taxon>Methylocystis</taxon>
    </lineage>
</organism>
<keyword evidence="1 4" id="KW-0810">Translation regulation</keyword>
<evidence type="ECO:0000256" key="4">
    <source>
        <dbReference type="HAMAP-Rule" id="MF_00839"/>
    </source>
</evidence>
<gene>
    <name evidence="7" type="primary">raiA</name>
    <name evidence="4" type="synonym">hpf</name>
    <name evidence="7" type="ORF">V3H18_11295</name>
</gene>
<keyword evidence="5" id="KW-0175">Coiled coil</keyword>
<evidence type="ECO:0000256" key="2">
    <source>
        <dbReference type="ARBA" id="ARBA00038695"/>
    </source>
</evidence>
<comment type="similarity">
    <text evidence="4">Belongs to the HPF/YfiA ribosome-associated protein family. Long HPF subfamily.</text>
</comment>
<comment type="caution">
    <text evidence="7">The sequence shown here is derived from an EMBL/GenBank/DDBJ whole genome shotgun (WGS) entry which is preliminary data.</text>
</comment>
<keyword evidence="4" id="KW-0963">Cytoplasm</keyword>
<dbReference type="InterPro" id="IPR050574">
    <property type="entry name" value="HPF/YfiA_ribosome-assoc"/>
</dbReference>
<dbReference type="PANTHER" id="PTHR33231:SF1">
    <property type="entry name" value="30S RIBOSOMAL PROTEIN"/>
    <property type="match status" value="1"/>
</dbReference>
<dbReference type="InterPro" id="IPR034694">
    <property type="entry name" value="HPF_long/plastid"/>
</dbReference>
<protein>
    <recommendedName>
        <fullName evidence="3 4">Ribosome hibernation promoting factor</fullName>
        <shortName evidence="4">HPF</shortName>
    </recommendedName>
</protein>
<dbReference type="Pfam" id="PF16321">
    <property type="entry name" value="Ribosom_S30AE_C"/>
    <property type="match status" value="1"/>
</dbReference>
<accession>A0ABU7XKR2</accession>
<proteinExistence type="inferred from homology"/>
<name>A0ABU7XKR2_9HYPH</name>
<dbReference type="Proteomes" id="UP001350748">
    <property type="component" value="Unassembled WGS sequence"/>
</dbReference>
<evidence type="ECO:0000256" key="1">
    <source>
        <dbReference type="ARBA" id="ARBA00022845"/>
    </source>
</evidence>
<feature type="domain" description="Sigma 54 modulation/S30EA ribosomal protein C-terminal" evidence="6">
    <location>
        <begin position="131"/>
        <end position="184"/>
    </location>
</feature>
<dbReference type="HAMAP" id="MF_00839">
    <property type="entry name" value="HPF"/>
    <property type="match status" value="1"/>
</dbReference>
<evidence type="ECO:0000259" key="6">
    <source>
        <dbReference type="Pfam" id="PF16321"/>
    </source>
</evidence>
<dbReference type="InterPro" id="IPR003489">
    <property type="entry name" value="RHF/RaiA"/>
</dbReference>
<evidence type="ECO:0000313" key="8">
    <source>
        <dbReference type="Proteomes" id="UP001350748"/>
    </source>
</evidence>
<reference evidence="7 8" key="1">
    <citation type="submission" date="2024-02" db="EMBL/GenBank/DDBJ databases">
        <authorList>
            <person name="Grouzdev D."/>
        </authorList>
    </citation>
    <scope>NUCLEOTIDE SEQUENCE [LARGE SCALE GENOMIC DNA]</scope>
    <source>
        <strain evidence="7 8">9N</strain>
    </source>
</reference>
<dbReference type="InterPro" id="IPR038416">
    <property type="entry name" value="Ribosom_S30AE_C_sf"/>
</dbReference>
<dbReference type="RefSeq" id="WP_332082149.1">
    <property type="nucleotide sequence ID" value="NZ_JAZHYN010000032.1"/>
</dbReference>
<evidence type="ECO:0000256" key="5">
    <source>
        <dbReference type="SAM" id="Coils"/>
    </source>
</evidence>
<evidence type="ECO:0000313" key="7">
    <source>
        <dbReference type="EMBL" id="MEF3367118.1"/>
    </source>
</evidence>
<dbReference type="Pfam" id="PF02482">
    <property type="entry name" value="Ribosomal_S30AE"/>
    <property type="match status" value="1"/>
</dbReference>
<dbReference type="SUPFAM" id="SSF69754">
    <property type="entry name" value="Ribosome binding protein Y (YfiA homologue)"/>
    <property type="match status" value="1"/>
</dbReference>
<dbReference type="InterPro" id="IPR036567">
    <property type="entry name" value="RHF-like"/>
</dbReference>
<dbReference type="Gene3D" id="3.30.505.50">
    <property type="entry name" value="Sigma 54 modulation/S30EA ribosomal protein, C-terminal domain"/>
    <property type="match status" value="1"/>
</dbReference>